<evidence type="ECO:0000256" key="1">
    <source>
        <dbReference type="SAM" id="Phobius"/>
    </source>
</evidence>
<sequence length="57" mass="6548">GLVRYLGFTASGINVLLYLGVALLFYFIFRLRIRLAKVEGEITKVVREIAINNKNYK</sequence>
<comment type="caution">
    <text evidence="2">The sequence shown here is derived from an EMBL/GenBank/DDBJ whole genome shotgun (WGS) entry which is preliminary data.</text>
</comment>
<proteinExistence type="predicted"/>
<keyword evidence="1" id="KW-0472">Membrane</keyword>
<reference evidence="3" key="1">
    <citation type="submission" date="2017-09" db="EMBL/GenBank/DDBJ databases">
        <title>Depth-based differentiation of microbial function through sediment-hosted aquifers and enrichment of novel symbionts in the deep terrestrial subsurface.</title>
        <authorList>
            <person name="Probst A.J."/>
            <person name="Ladd B."/>
            <person name="Jarett J.K."/>
            <person name="Geller-Mcgrath D.E."/>
            <person name="Sieber C.M.K."/>
            <person name="Emerson J.B."/>
            <person name="Anantharaman K."/>
            <person name="Thomas B.C."/>
            <person name="Malmstrom R."/>
            <person name="Stieglmeier M."/>
            <person name="Klingl A."/>
            <person name="Woyke T."/>
            <person name="Ryan C.M."/>
            <person name="Banfield J.F."/>
        </authorList>
    </citation>
    <scope>NUCLEOTIDE SEQUENCE [LARGE SCALE GENOMIC DNA]</scope>
</reference>
<dbReference type="InterPro" id="IPR019277">
    <property type="entry name" value="DUF2304"/>
</dbReference>
<evidence type="ECO:0000313" key="3">
    <source>
        <dbReference type="Proteomes" id="UP000229335"/>
    </source>
</evidence>
<dbReference type="EMBL" id="PFAS01000030">
    <property type="protein sequence ID" value="PIT93898.1"/>
    <property type="molecule type" value="Genomic_DNA"/>
</dbReference>
<keyword evidence="1" id="KW-0812">Transmembrane</keyword>
<gene>
    <name evidence="2" type="ORF">COU00_01945</name>
</gene>
<dbReference type="AlphaFoldDB" id="A0A2M6WM66"/>
<dbReference type="Pfam" id="PF10066">
    <property type="entry name" value="DUF2304"/>
    <property type="match status" value="1"/>
</dbReference>
<protein>
    <submittedName>
        <fullName evidence="2">DUF2304 domain-containing protein</fullName>
    </submittedName>
</protein>
<evidence type="ECO:0000313" key="2">
    <source>
        <dbReference type="EMBL" id="PIT93898.1"/>
    </source>
</evidence>
<accession>A0A2M6WM66</accession>
<dbReference type="Proteomes" id="UP000229335">
    <property type="component" value="Unassembled WGS sequence"/>
</dbReference>
<name>A0A2M6WM66_9BACT</name>
<feature type="non-terminal residue" evidence="2">
    <location>
        <position position="1"/>
    </location>
</feature>
<keyword evidence="1" id="KW-1133">Transmembrane helix</keyword>
<feature type="transmembrane region" description="Helical" evidence="1">
    <location>
        <begin position="6"/>
        <end position="29"/>
    </location>
</feature>
<organism evidence="2 3">
    <name type="scientific">Candidatus Falkowbacteria bacterium CG10_big_fil_rev_8_21_14_0_10_43_11</name>
    <dbReference type="NCBI Taxonomy" id="1974568"/>
    <lineage>
        <taxon>Bacteria</taxon>
        <taxon>Candidatus Falkowiibacteriota</taxon>
    </lineage>
</organism>